<evidence type="ECO:0000313" key="4">
    <source>
        <dbReference type="Proteomes" id="UP000032673"/>
    </source>
</evidence>
<dbReference type="EMBL" id="BJXQ01000011">
    <property type="protein sequence ID" value="GEN04003.1"/>
    <property type="molecule type" value="Genomic_DNA"/>
</dbReference>
<reference evidence="2 4" key="1">
    <citation type="submission" date="2012-11" db="EMBL/GenBank/DDBJ databases">
        <title>Whole genome sequence of Acetobacter indonesiensis 5H-1.</title>
        <authorList>
            <person name="Azuma Y."/>
            <person name="Higashiura N."/>
            <person name="Hirakawa H."/>
            <person name="Matsushita K."/>
        </authorList>
    </citation>
    <scope>NUCLEOTIDE SEQUENCE [LARGE SCALE GENOMIC DNA]</scope>
    <source>
        <strain evidence="2 4">5H-1</strain>
    </source>
</reference>
<gene>
    <name evidence="2" type="ORF">Abin_085_049</name>
    <name evidence="3" type="ORF">AIN02nite_20280</name>
</gene>
<evidence type="ECO:0000313" key="2">
    <source>
        <dbReference type="EMBL" id="GAN64584.1"/>
    </source>
</evidence>
<name>A0A6N3T566_9PROT</name>
<dbReference type="Proteomes" id="UP000321104">
    <property type="component" value="Unassembled WGS sequence"/>
</dbReference>
<dbReference type="InterPro" id="IPR012666">
    <property type="entry name" value="CbtA_put"/>
</dbReference>
<dbReference type="AlphaFoldDB" id="A0A6N3T566"/>
<reference evidence="3 5" key="2">
    <citation type="submission" date="2019-07" db="EMBL/GenBank/DDBJ databases">
        <title>Whole genome shotgun sequence of Acetobacter indonesiensis NBRC 16471.</title>
        <authorList>
            <person name="Hosoyama A."/>
            <person name="Uohara A."/>
            <person name="Ohji S."/>
            <person name="Ichikawa N."/>
        </authorList>
    </citation>
    <scope>NUCLEOTIDE SEQUENCE [LARGE SCALE GENOMIC DNA]</scope>
    <source>
        <strain evidence="3 5">NBRC 16471</strain>
    </source>
</reference>
<evidence type="ECO:0000256" key="1">
    <source>
        <dbReference type="SAM" id="Phobius"/>
    </source>
</evidence>
<keyword evidence="1" id="KW-0472">Membrane</keyword>
<feature type="transmembrane region" description="Helical" evidence="1">
    <location>
        <begin position="68"/>
        <end position="91"/>
    </location>
</feature>
<evidence type="ECO:0000313" key="5">
    <source>
        <dbReference type="Proteomes" id="UP000321104"/>
    </source>
</evidence>
<evidence type="ECO:0000313" key="3">
    <source>
        <dbReference type="EMBL" id="GEN04003.1"/>
    </source>
</evidence>
<feature type="transmembrane region" description="Helical" evidence="1">
    <location>
        <begin position="174"/>
        <end position="193"/>
    </location>
</feature>
<feature type="transmembrane region" description="Helical" evidence="1">
    <location>
        <begin position="142"/>
        <end position="162"/>
    </location>
</feature>
<proteinExistence type="predicted"/>
<keyword evidence="4" id="KW-1185">Reference proteome</keyword>
<organism evidence="3 5">
    <name type="scientific">Acetobacter indonesiensis</name>
    <dbReference type="NCBI Taxonomy" id="104101"/>
    <lineage>
        <taxon>Bacteria</taxon>
        <taxon>Pseudomonadati</taxon>
        <taxon>Pseudomonadota</taxon>
        <taxon>Alphaproteobacteria</taxon>
        <taxon>Acetobacterales</taxon>
        <taxon>Acetobacteraceae</taxon>
        <taxon>Acetobacter</taxon>
    </lineage>
</organism>
<feature type="transmembrane region" description="Helical" evidence="1">
    <location>
        <begin position="103"/>
        <end position="122"/>
    </location>
</feature>
<keyword evidence="1" id="KW-0812">Transmembrane</keyword>
<protein>
    <submittedName>
        <fullName evidence="3">Membrane protein</fullName>
    </submittedName>
</protein>
<accession>A0A6N3T566</accession>
<comment type="caution">
    <text evidence="3">The sequence shown here is derived from an EMBL/GenBank/DDBJ whole genome shotgun (WGS) entry which is preliminary data.</text>
</comment>
<dbReference type="Proteomes" id="UP000032673">
    <property type="component" value="Unassembled WGS sequence"/>
</dbReference>
<dbReference type="EMBL" id="BAMW01000082">
    <property type="protein sequence ID" value="GAN64584.1"/>
    <property type="molecule type" value="Genomic_DNA"/>
</dbReference>
<dbReference type="Pfam" id="PF09490">
    <property type="entry name" value="CbtA"/>
    <property type="match status" value="1"/>
</dbReference>
<sequence length="247" mass="26181">MIVGRLLARGMLAGCAAAALAFLFARIFGEPQVALAIAFEAARHAGDVSHAHHAAEPELVSRTVQAGYGLLTAVVLYGTAFGGIFALAFSYAYGRLNTWSPRALALLLAGAGFLTFVLVPDLKYPPNPPAVGVPATLAFRTMTYFVMIGLSVSVAAIATLIAQKITQLRNAWTGTLCGAGIFITLIALVQFGLPDVNEVPEGFPALVLWRFREASIGMQLVLWSTMGLLFGVLATRVLTEQSSSARR</sequence>
<feature type="transmembrane region" description="Helical" evidence="1">
    <location>
        <begin position="216"/>
        <end position="238"/>
    </location>
</feature>
<keyword evidence="1" id="KW-1133">Transmembrane helix</keyword>